<protein>
    <submittedName>
        <fullName evidence="1">Uncharacterized protein</fullName>
    </submittedName>
</protein>
<name>A0ABC8U7D6_9AQUA</name>
<comment type="caution">
    <text evidence="1">The sequence shown here is derived from an EMBL/GenBank/DDBJ whole genome shotgun (WGS) entry which is preliminary data.</text>
</comment>
<evidence type="ECO:0000313" key="2">
    <source>
        <dbReference type="Proteomes" id="UP001642360"/>
    </source>
</evidence>
<organism evidence="1 2">
    <name type="scientific">Ilex paraguariensis</name>
    <name type="common">yerba mate</name>
    <dbReference type="NCBI Taxonomy" id="185542"/>
    <lineage>
        <taxon>Eukaryota</taxon>
        <taxon>Viridiplantae</taxon>
        <taxon>Streptophyta</taxon>
        <taxon>Embryophyta</taxon>
        <taxon>Tracheophyta</taxon>
        <taxon>Spermatophyta</taxon>
        <taxon>Magnoliopsida</taxon>
        <taxon>eudicotyledons</taxon>
        <taxon>Gunneridae</taxon>
        <taxon>Pentapetalae</taxon>
        <taxon>asterids</taxon>
        <taxon>campanulids</taxon>
        <taxon>Aquifoliales</taxon>
        <taxon>Aquifoliaceae</taxon>
        <taxon>Ilex</taxon>
    </lineage>
</organism>
<sequence length="127" mass="14757">MGSRLMLYSRQMHVHTSGITLRLLKTLAFLFGAVSKYLSLFFHIKANTTVFVLEEEDEFQTQVLSPVRVLPCWFFDNLEISLVSMCLSMHTNNGKIRHLFLFSNAVISLIQKRKKTALLFKINDFNR</sequence>
<proteinExistence type="predicted"/>
<accession>A0ABC8U7D6</accession>
<keyword evidence="2" id="KW-1185">Reference proteome</keyword>
<dbReference type="EMBL" id="CAUOFW020007113">
    <property type="protein sequence ID" value="CAK9177666.1"/>
    <property type="molecule type" value="Genomic_DNA"/>
</dbReference>
<reference evidence="1 2" key="1">
    <citation type="submission" date="2024-02" db="EMBL/GenBank/DDBJ databases">
        <authorList>
            <person name="Vignale AGUSTIN F."/>
            <person name="Sosa J E."/>
            <person name="Modenutti C."/>
        </authorList>
    </citation>
    <scope>NUCLEOTIDE SEQUENCE [LARGE SCALE GENOMIC DNA]</scope>
</reference>
<dbReference type="Proteomes" id="UP001642360">
    <property type="component" value="Unassembled WGS sequence"/>
</dbReference>
<gene>
    <name evidence="1" type="ORF">ILEXP_LOCUS47586</name>
</gene>
<evidence type="ECO:0000313" key="1">
    <source>
        <dbReference type="EMBL" id="CAK9177666.1"/>
    </source>
</evidence>
<dbReference type="AlphaFoldDB" id="A0ABC8U7D6"/>